<name>A0A9N8VLQ6_9GLOM</name>
<gene>
    <name evidence="3" type="ORF">DERYTH_LOCUS917</name>
</gene>
<feature type="transmembrane region" description="Helical" evidence="2">
    <location>
        <begin position="49"/>
        <end position="69"/>
    </location>
</feature>
<feature type="transmembrane region" description="Helical" evidence="2">
    <location>
        <begin position="81"/>
        <end position="102"/>
    </location>
</feature>
<dbReference type="AlphaFoldDB" id="A0A9N8VLQ6"/>
<comment type="caution">
    <text evidence="3">The sequence shown here is derived from an EMBL/GenBank/DDBJ whole genome shotgun (WGS) entry which is preliminary data.</text>
</comment>
<feature type="compositionally biased region" description="Basic and acidic residues" evidence="1">
    <location>
        <begin position="116"/>
        <end position="160"/>
    </location>
</feature>
<keyword evidence="4" id="KW-1185">Reference proteome</keyword>
<accession>A0A9N8VLQ6</accession>
<keyword evidence="2" id="KW-1133">Transmembrane helix</keyword>
<protein>
    <submittedName>
        <fullName evidence="3">5344_t:CDS:1</fullName>
    </submittedName>
</protein>
<feature type="region of interest" description="Disordered" evidence="1">
    <location>
        <begin position="116"/>
        <end position="186"/>
    </location>
</feature>
<evidence type="ECO:0000313" key="3">
    <source>
        <dbReference type="EMBL" id="CAG8459092.1"/>
    </source>
</evidence>
<dbReference type="EMBL" id="CAJVPY010000227">
    <property type="protein sequence ID" value="CAG8459092.1"/>
    <property type="molecule type" value="Genomic_DNA"/>
</dbReference>
<dbReference type="Proteomes" id="UP000789405">
    <property type="component" value="Unassembled WGS sequence"/>
</dbReference>
<reference evidence="3" key="1">
    <citation type="submission" date="2021-06" db="EMBL/GenBank/DDBJ databases">
        <authorList>
            <person name="Kallberg Y."/>
            <person name="Tangrot J."/>
            <person name="Rosling A."/>
        </authorList>
    </citation>
    <scope>NUCLEOTIDE SEQUENCE</scope>
    <source>
        <strain evidence="3">MA453B</strain>
    </source>
</reference>
<keyword evidence="2" id="KW-0472">Membrane</keyword>
<evidence type="ECO:0000256" key="2">
    <source>
        <dbReference type="SAM" id="Phobius"/>
    </source>
</evidence>
<evidence type="ECO:0000256" key="1">
    <source>
        <dbReference type="SAM" id="MobiDB-lite"/>
    </source>
</evidence>
<sequence length="212" mass="24015">MSLNEKHKPENSISVDIESYSLEEKYYVIQLKKVFDDLMDLQSLLDKNFISYITVCVISLTVGVVFSVSDKDSMKSLSSKVLSTTISGIGGITTLFANQVLLKNLFTRNKLNTVDDLNKEQEDKPDTADKLNKEQENKPDTADKLTADKSNKLGDDDIKVQESQSDTVKKLDKKQGPKVARKHSQSWAKKIANITGYEKTDRKPLYFMRKLK</sequence>
<keyword evidence="2" id="KW-0812">Transmembrane</keyword>
<dbReference type="OrthoDB" id="10600349at2759"/>
<proteinExistence type="predicted"/>
<organism evidence="3 4">
    <name type="scientific">Dentiscutata erythropus</name>
    <dbReference type="NCBI Taxonomy" id="1348616"/>
    <lineage>
        <taxon>Eukaryota</taxon>
        <taxon>Fungi</taxon>
        <taxon>Fungi incertae sedis</taxon>
        <taxon>Mucoromycota</taxon>
        <taxon>Glomeromycotina</taxon>
        <taxon>Glomeromycetes</taxon>
        <taxon>Diversisporales</taxon>
        <taxon>Gigasporaceae</taxon>
        <taxon>Dentiscutata</taxon>
    </lineage>
</organism>
<evidence type="ECO:0000313" key="4">
    <source>
        <dbReference type="Proteomes" id="UP000789405"/>
    </source>
</evidence>